<dbReference type="InterPro" id="IPR020622">
    <property type="entry name" value="Ala_racemase_pyridoxalP-BS"/>
</dbReference>
<evidence type="ECO:0000256" key="6">
    <source>
        <dbReference type="ARBA" id="ARBA00022989"/>
    </source>
</evidence>
<dbReference type="GO" id="GO:0005886">
    <property type="term" value="C:plasma membrane"/>
    <property type="evidence" value="ECO:0007669"/>
    <property type="project" value="UniProtKB-SubCell"/>
</dbReference>
<name>A0A376H1E0_ENTGA</name>
<dbReference type="SUPFAM" id="SSF51419">
    <property type="entry name" value="PLP-binding barrel"/>
    <property type="match status" value="1"/>
</dbReference>
<dbReference type="RefSeq" id="WP_060814821.1">
    <property type="nucleotide sequence ID" value="NZ_JBHULA010000058.1"/>
</dbReference>
<dbReference type="GO" id="GO:0008784">
    <property type="term" value="F:alanine racemase activity"/>
    <property type="evidence" value="ECO:0007669"/>
    <property type="project" value="UniProtKB-UniRule"/>
</dbReference>
<dbReference type="CDD" id="cd06825">
    <property type="entry name" value="PLPDE_III_VanT"/>
    <property type="match status" value="1"/>
</dbReference>
<comment type="similarity">
    <text evidence="12">Belongs to the alanine racemase family.</text>
</comment>
<evidence type="ECO:0000256" key="3">
    <source>
        <dbReference type="ARBA" id="ARBA00022475"/>
    </source>
</evidence>
<dbReference type="InterPro" id="IPR001608">
    <property type="entry name" value="Ala_racemase_N"/>
</dbReference>
<feature type="transmembrane region" description="Helical" evidence="15">
    <location>
        <begin position="35"/>
        <end position="62"/>
    </location>
</feature>
<evidence type="ECO:0000256" key="12">
    <source>
        <dbReference type="HAMAP-Rule" id="MF_01201"/>
    </source>
</evidence>
<dbReference type="InterPro" id="IPR002656">
    <property type="entry name" value="Acyl_transf_3_dom"/>
</dbReference>
<keyword evidence="8 12" id="KW-0413">Isomerase</keyword>
<feature type="binding site" evidence="12 14">
    <location>
        <position position="465"/>
    </location>
    <ligand>
        <name>substrate</name>
    </ligand>
</feature>
<organism evidence="17 18">
    <name type="scientific">Enterococcus gallinarum</name>
    <dbReference type="NCBI Taxonomy" id="1353"/>
    <lineage>
        <taxon>Bacteria</taxon>
        <taxon>Bacillati</taxon>
        <taxon>Bacillota</taxon>
        <taxon>Bacilli</taxon>
        <taxon>Lactobacillales</taxon>
        <taxon>Enterococcaceae</taxon>
        <taxon>Enterococcus</taxon>
    </lineage>
</organism>
<dbReference type="FunFam" id="3.20.20.10:FF:000002">
    <property type="entry name" value="Alanine racemase"/>
    <property type="match status" value="1"/>
</dbReference>
<comment type="similarity">
    <text evidence="11">In the C-terminal section; belongs to the alanine racemase family.</text>
</comment>
<dbReference type="PANTHER" id="PTHR30511:SF0">
    <property type="entry name" value="ALANINE RACEMASE, CATABOLIC-RELATED"/>
    <property type="match status" value="1"/>
</dbReference>
<dbReference type="GO" id="GO:0016747">
    <property type="term" value="F:acyltransferase activity, transferring groups other than amino-acyl groups"/>
    <property type="evidence" value="ECO:0007669"/>
    <property type="project" value="InterPro"/>
</dbReference>
<evidence type="ECO:0000256" key="9">
    <source>
        <dbReference type="ARBA" id="ARBA00023251"/>
    </source>
</evidence>
<comment type="pathway">
    <text evidence="12">Amino-acid biosynthesis; D-alanine biosynthesis; D-alanine from L-alanine: step 1/1.</text>
</comment>
<dbReference type="InterPro" id="IPR000821">
    <property type="entry name" value="Ala_racemase"/>
</dbReference>
<dbReference type="InterPro" id="IPR011248">
    <property type="entry name" value="Serine/alanine_racemase"/>
</dbReference>
<dbReference type="UniPathway" id="UPA00042">
    <property type="reaction ID" value="UER00497"/>
</dbReference>
<evidence type="ECO:0000256" key="2">
    <source>
        <dbReference type="ARBA" id="ARBA00004651"/>
    </source>
</evidence>
<dbReference type="GO" id="GO:0046677">
    <property type="term" value="P:response to antibiotic"/>
    <property type="evidence" value="ECO:0007669"/>
    <property type="project" value="UniProtKB-KW"/>
</dbReference>
<dbReference type="EC" id="5.1.1.1" evidence="12"/>
<evidence type="ECO:0000256" key="4">
    <source>
        <dbReference type="ARBA" id="ARBA00022692"/>
    </source>
</evidence>
<reference evidence="17 18" key="1">
    <citation type="submission" date="2018-06" db="EMBL/GenBank/DDBJ databases">
        <authorList>
            <consortium name="Pathogen Informatics"/>
            <person name="Doyle S."/>
        </authorList>
    </citation>
    <scope>NUCLEOTIDE SEQUENCE [LARGE SCALE GENOMIC DNA]</scope>
    <source>
        <strain evidence="17 18">NCTC12360</strain>
    </source>
</reference>
<keyword evidence="3" id="KW-1003">Cell membrane</keyword>
<feature type="binding site" evidence="12 14">
    <location>
        <position position="646"/>
    </location>
    <ligand>
        <name>substrate</name>
    </ligand>
</feature>
<dbReference type="Pfam" id="PF01168">
    <property type="entry name" value="Ala_racemase_N"/>
    <property type="match status" value="1"/>
</dbReference>
<dbReference type="SMART" id="SM01005">
    <property type="entry name" value="Ala_racemase_C"/>
    <property type="match status" value="1"/>
</dbReference>
<dbReference type="PIRSF" id="PIRSF036464">
    <property type="entry name" value="Ser_ala_racem"/>
    <property type="match status" value="1"/>
</dbReference>
<proteinExistence type="inferred from homology"/>
<dbReference type="PANTHER" id="PTHR30511">
    <property type="entry name" value="ALANINE RACEMASE"/>
    <property type="match status" value="1"/>
</dbReference>
<dbReference type="GO" id="GO:0005829">
    <property type="term" value="C:cytosol"/>
    <property type="evidence" value="ECO:0007669"/>
    <property type="project" value="TreeGrafter"/>
</dbReference>
<keyword evidence="5 12" id="KW-0663">Pyridoxal phosphate</keyword>
<feature type="transmembrane region" description="Helical" evidence="15">
    <location>
        <begin position="82"/>
        <end position="102"/>
    </location>
</feature>
<dbReference type="Proteomes" id="UP000254807">
    <property type="component" value="Unassembled WGS sequence"/>
</dbReference>
<evidence type="ECO:0000256" key="10">
    <source>
        <dbReference type="ARBA" id="ARBA00060905"/>
    </source>
</evidence>
<feature type="transmembrane region" description="Helical" evidence="15">
    <location>
        <begin position="216"/>
        <end position="234"/>
    </location>
</feature>
<keyword evidence="6 15" id="KW-1133">Transmembrane helix</keyword>
<feature type="transmembrane region" description="Helical" evidence="15">
    <location>
        <begin position="147"/>
        <end position="167"/>
    </location>
</feature>
<feature type="transmembrane region" description="Helical" evidence="15">
    <location>
        <begin position="12"/>
        <end position="29"/>
    </location>
</feature>
<dbReference type="PRINTS" id="PR00992">
    <property type="entry name" value="ALARACEMASE"/>
</dbReference>
<comment type="catalytic activity">
    <reaction evidence="12">
        <text>L-alanine = D-alanine</text>
        <dbReference type="Rhea" id="RHEA:20249"/>
        <dbReference type="ChEBI" id="CHEBI:57416"/>
        <dbReference type="ChEBI" id="CHEBI:57972"/>
        <dbReference type="EC" id="5.1.1.1"/>
    </reaction>
</comment>
<evidence type="ECO:0000256" key="15">
    <source>
        <dbReference type="SAM" id="Phobius"/>
    </source>
</evidence>
<dbReference type="InterPro" id="IPR011079">
    <property type="entry name" value="Ala_racemase_C"/>
</dbReference>
<dbReference type="OrthoDB" id="9813814at2"/>
<dbReference type="InterPro" id="IPR009006">
    <property type="entry name" value="Ala_racemase/Decarboxylase_C"/>
</dbReference>
<dbReference type="Gene3D" id="3.20.20.10">
    <property type="entry name" value="Alanine racemase"/>
    <property type="match status" value="1"/>
</dbReference>
<protein>
    <recommendedName>
        <fullName evidence="12">Alanine racemase</fullName>
        <ecNumber evidence="12">5.1.1.1</ecNumber>
    </recommendedName>
</protein>
<evidence type="ECO:0000256" key="5">
    <source>
        <dbReference type="ARBA" id="ARBA00022898"/>
    </source>
</evidence>
<sequence length="698" mass="78540">MKNKGIDQFRVIAAMMVVAIHCLPLHYLWPEGDILITLTIFRVAVPFFFMISGYYVFAELAVVNSYPSRQRVFNFIKKQLKVYLLATLMFLPLALYSQTIGFDLPVGTFVQALLINGILYHLWYFPALITGSLLLTSLLIQVSFKKVFWLAAGLYLIGLGGDSWFGLIQQTPIEPFYTAVFHLLDGTRNGIFFTPLFLCLGVLVRKQSEKRSLSKTALFFLISLIGLLIESAYLHGFSIPKHDSMYLFLPVVLFFLFPLILRWHPHRTWKHPGQLSLWLYLLHPYTIAATHFLSQKISILQNNLINYLVVLILTIGFICLFLRQQHSWFRHKQTTPVKRAVKEFSKTALLHNLQEIQRIISPKTKVMAVVKADAYGCGAKEVAPILEQAGIDFFAVATIDEGIQLRKNAVKSPILVLGYTSPKRIKELRRYSLTQSIISEGHAVALSQRKVAIDCHLAIDTGMHRLGVTPTIDSILSIFALPFLTISGVYSHLGSADRLNPDSMIRTQKQIACFDQILLELDQRQISYGVTHLQSSYGILNYPDLSYDYVRPGILLTGSLSDTKEPTKQRVSLQPILTLKAQLITKRVVAKGEAIGYGQTAVANQETTVGVVSIGYCDGLPRSLSNQEFCLSYRGQSLPQIGLICMDMLLIDLSHCPTIPVESEIEILTDWSNTAEQAQTITNELICRIGPRVSVRIK</sequence>
<comment type="cofactor">
    <cofactor evidence="1 12 13">
        <name>pyridoxal 5'-phosphate</name>
        <dbReference type="ChEBI" id="CHEBI:597326"/>
    </cofactor>
</comment>
<feature type="active site" description="Proton acceptor; specific for L-alanine" evidence="12">
    <location>
        <position position="597"/>
    </location>
</feature>
<comment type="similarity">
    <text evidence="10">In the N-terminal section; belongs to the acyltransferase 3 family.</text>
</comment>
<evidence type="ECO:0000313" key="17">
    <source>
        <dbReference type="EMBL" id="STD82964.1"/>
    </source>
</evidence>
<dbReference type="NCBIfam" id="NF033132">
    <property type="entry name" value="vanT-CELN"/>
    <property type="match status" value="1"/>
</dbReference>
<comment type="function">
    <text evidence="12">Catalyzes the interconversion of L-alanine and D-alanine. May also act on other amino acids.</text>
</comment>
<accession>A0A376H1E0</accession>
<dbReference type="Pfam" id="PF00842">
    <property type="entry name" value="Ala_racemase_C"/>
    <property type="match status" value="1"/>
</dbReference>
<keyword evidence="4 15" id="KW-0812">Transmembrane</keyword>
<evidence type="ECO:0000256" key="13">
    <source>
        <dbReference type="PIRSR" id="PIRSR600821-50"/>
    </source>
</evidence>
<feature type="active site" description="Proton acceptor; specific for D-alanine" evidence="12">
    <location>
        <position position="371"/>
    </location>
</feature>
<evidence type="ECO:0000256" key="7">
    <source>
        <dbReference type="ARBA" id="ARBA00023136"/>
    </source>
</evidence>
<evidence type="ECO:0000313" key="18">
    <source>
        <dbReference type="Proteomes" id="UP000254807"/>
    </source>
</evidence>
<keyword evidence="7 15" id="KW-0472">Membrane</keyword>
<feature type="modified residue" description="N6-(pyridoxal phosphate)lysine" evidence="12 13">
    <location>
        <position position="371"/>
    </location>
</feature>
<dbReference type="SUPFAM" id="SSF50621">
    <property type="entry name" value="Alanine racemase C-terminal domain-like"/>
    <property type="match status" value="1"/>
</dbReference>
<comment type="subcellular location">
    <subcellularLocation>
        <location evidence="2">Cell membrane</location>
        <topology evidence="2">Multi-pass membrane protein</topology>
    </subcellularLocation>
</comment>
<feature type="transmembrane region" description="Helical" evidence="15">
    <location>
        <begin position="122"/>
        <end position="140"/>
    </location>
</feature>
<evidence type="ECO:0000256" key="1">
    <source>
        <dbReference type="ARBA" id="ARBA00001933"/>
    </source>
</evidence>
<dbReference type="PROSITE" id="PS00395">
    <property type="entry name" value="ALANINE_RACEMASE"/>
    <property type="match status" value="1"/>
</dbReference>
<feature type="domain" description="Alanine racemase C-terminal" evidence="16">
    <location>
        <begin position="576"/>
        <end position="698"/>
    </location>
</feature>
<gene>
    <name evidence="17" type="primary">vanT_1</name>
    <name evidence="17" type="ORF">NCTC12360_01405</name>
</gene>
<evidence type="ECO:0000259" key="16">
    <source>
        <dbReference type="SMART" id="SM01005"/>
    </source>
</evidence>
<feature type="transmembrane region" description="Helical" evidence="15">
    <location>
        <begin position="305"/>
        <end position="322"/>
    </location>
</feature>
<dbReference type="GO" id="GO:0030170">
    <property type="term" value="F:pyridoxal phosphate binding"/>
    <property type="evidence" value="ECO:0007669"/>
    <property type="project" value="UniProtKB-UniRule"/>
</dbReference>
<dbReference type="Pfam" id="PF01757">
    <property type="entry name" value="Acyl_transf_3"/>
    <property type="match status" value="1"/>
</dbReference>
<feature type="transmembrane region" description="Helical" evidence="15">
    <location>
        <begin position="246"/>
        <end position="263"/>
    </location>
</feature>
<dbReference type="HAMAP" id="MF_01201">
    <property type="entry name" value="Ala_racemase"/>
    <property type="match status" value="1"/>
</dbReference>
<dbReference type="AlphaFoldDB" id="A0A376H1E0"/>
<dbReference type="Gene3D" id="2.40.37.10">
    <property type="entry name" value="Lyase, Ornithine Decarboxylase, Chain A, domain 1"/>
    <property type="match status" value="1"/>
</dbReference>
<dbReference type="EMBL" id="UFYW01000001">
    <property type="protein sequence ID" value="STD82964.1"/>
    <property type="molecule type" value="Genomic_DNA"/>
</dbReference>
<dbReference type="InterPro" id="IPR029066">
    <property type="entry name" value="PLP-binding_barrel"/>
</dbReference>
<evidence type="ECO:0000256" key="8">
    <source>
        <dbReference type="ARBA" id="ARBA00023235"/>
    </source>
</evidence>
<feature type="transmembrane region" description="Helical" evidence="15">
    <location>
        <begin position="275"/>
        <end position="293"/>
    </location>
</feature>
<dbReference type="NCBIfam" id="TIGR00492">
    <property type="entry name" value="alr"/>
    <property type="match status" value="1"/>
</dbReference>
<evidence type="ECO:0000256" key="11">
    <source>
        <dbReference type="ARBA" id="ARBA00061081"/>
    </source>
</evidence>
<keyword evidence="18" id="KW-1185">Reference proteome</keyword>
<keyword evidence="9" id="KW-0046">Antibiotic resistance</keyword>
<dbReference type="GO" id="GO:0030632">
    <property type="term" value="P:D-alanine biosynthetic process"/>
    <property type="evidence" value="ECO:0007669"/>
    <property type="project" value="UniProtKB-UniRule"/>
</dbReference>
<feature type="transmembrane region" description="Helical" evidence="15">
    <location>
        <begin position="187"/>
        <end position="204"/>
    </location>
</feature>
<evidence type="ECO:0000256" key="14">
    <source>
        <dbReference type="PIRSR" id="PIRSR600821-52"/>
    </source>
</evidence>